<sequence>MSPVVLEATGLYRFYRAGEEETAALRGVTLRALAGEFIGISGPSGSGKSTLMACLAGLDEPDGGTVRIEGTRLSHRPEGERAALRSRLVGVMFQSGNLIEHLTVRRNIELAQRLAGRYDPAWQAELLAELRMEQRADSRPSRLSGGETARAALAVALATHPAVVLADEPTGELDAQTEREVLDLLRDQTEQGTVVIVASHSAAVAHAADRTVTMLDGEIR</sequence>
<comment type="caution">
    <text evidence="5">The sequence shown here is derived from an EMBL/GenBank/DDBJ whole genome shotgun (WGS) entry which is preliminary data.</text>
</comment>
<keyword evidence="3 5" id="KW-0067">ATP-binding</keyword>
<dbReference type="Proteomes" id="UP000805614">
    <property type="component" value="Unassembled WGS sequence"/>
</dbReference>
<dbReference type="InterPro" id="IPR015854">
    <property type="entry name" value="ABC_transpr_LolD-like"/>
</dbReference>
<dbReference type="GO" id="GO:0005524">
    <property type="term" value="F:ATP binding"/>
    <property type="evidence" value="ECO:0007669"/>
    <property type="project" value="UniProtKB-KW"/>
</dbReference>
<name>A0ABR7LRQ7_9ACTN</name>
<dbReference type="PROSITE" id="PS50893">
    <property type="entry name" value="ABC_TRANSPORTER_2"/>
    <property type="match status" value="1"/>
</dbReference>
<proteinExistence type="inferred from homology"/>
<reference evidence="5 6" key="1">
    <citation type="submission" date="2020-06" db="EMBL/GenBank/DDBJ databases">
        <title>Actinomadura xiongansis sp. nov., isolated from soil of Baiyangdian.</title>
        <authorList>
            <person name="Zhang X."/>
        </authorList>
    </citation>
    <scope>NUCLEOTIDE SEQUENCE [LARGE SCALE GENOMIC DNA]</scope>
    <source>
        <strain evidence="5 6">HBUM206468</strain>
    </source>
</reference>
<evidence type="ECO:0000259" key="4">
    <source>
        <dbReference type="PROSITE" id="PS50893"/>
    </source>
</evidence>
<keyword evidence="2" id="KW-0547">Nucleotide-binding</keyword>
<dbReference type="PANTHER" id="PTHR24220">
    <property type="entry name" value="IMPORT ATP-BINDING PROTEIN"/>
    <property type="match status" value="1"/>
</dbReference>
<dbReference type="Gene3D" id="3.40.50.300">
    <property type="entry name" value="P-loop containing nucleotide triphosphate hydrolases"/>
    <property type="match status" value="1"/>
</dbReference>
<evidence type="ECO:0000256" key="2">
    <source>
        <dbReference type="ARBA" id="ARBA00022741"/>
    </source>
</evidence>
<evidence type="ECO:0000313" key="6">
    <source>
        <dbReference type="Proteomes" id="UP000805614"/>
    </source>
</evidence>
<keyword evidence="6" id="KW-1185">Reference proteome</keyword>
<dbReference type="InterPro" id="IPR003593">
    <property type="entry name" value="AAA+_ATPase"/>
</dbReference>
<dbReference type="SMART" id="SM00382">
    <property type="entry name" value="AAA"/>
    <property type="match status" value="1"/>
</dbReference>
<accession>A0ABR7LRQ7</accession>
<evidence type="ECO:0000256" key="1">
    <source>
        <dbReference type="ARBA" id="ARBA00005417"/>
    </source>
</evidence>
<dbReference type="SUPFAM" id="SSF52540">
    <property type="entry name" value="P-loop containing nucleoside triphosphate hydrolases"/>
    <property type="match status" value="1"/>
</dbReference>
<evidence type="ECO:0000313" key="5">
    <source>
        <dbReference type="EMBL" id="MBC6467469.1"/>
    </source>
</evidence>
<feature type="domain" description="ABC transporter" evidence="4">
    <location>
        <begin position="6"/>
        <end position="220"/>
    </location>
</feature>
<comment type="similarity">
    <text evidence="1">Belongs to the ABC transporter superfamily.</text>
</comment>
<organism evidence="5 6">
    <name type="scientific">Actinomadura alba</name>
    <dbReference type="NCBI Taxonomy" id="406431"/>
    <lineage>
        <taxon>Bacteria</taxon>
        <taxon>Bacillati</taxon>
        <taxon>Actinomycetota</taxon>
        <taxon>Actinomycetes</taxon>
        <taxon>Streptosporangiales</taxon>
        <taxon>Thermomonosporaceae</taxon>
        <taxon>Actinomadura</taxon>
    </lineage>
</organism>
<dbReference type="InterPro" id="IPR003439">
    <property type="entry name" value="ABC_transporter-like_ATP-bd"/>
</dbReference>
<dbReference type="Pfam" id="PF00005">
    <property type="entry name" value="ABC_tran"/>
    <property type="match status" value="1"/>
</dbReference>
<protein>
    <submittedName>
        <fullName evidence="5">ATP-binding cassette domain-containing protein</fullName>
    </submittedName>
</protein>
<gene>
    <name evidence="5" type="ORF">HKK74_18500</name>
</gene>
<dbReference type="PANTHER" id="PTHR24220:SF689">
    <property type="entry name" value="LIPOPROTEIN-RELEASING SYSTEM ATP-BINDING PROTEIN LOLD"/>
    <property type="match status" value="1"/>
</dbReference>
<dbReference type="InterPro" id="IPR027417">
    <property type="entry name" value="P-loop_NTPase"/>
</dbReference>
<dbReference type="EMBL" id="JABVEC010000013">
    <property type="protein sequence ID" value="MBC6467469.1"/>
    <property type="molecule type" value="Genomic_DNA"/>
</dbReference>
<evidence type="ECO:0000256" key="3">
    <source>
        <dbReference type="ARBA" id="ARBA00022840"/>
    </source>
</evidence>